<evidence type="ECO:0000256" key="1">
    <source>
        <dbReference type="ARBA" id="ARBA00022614"/>
    </source>
</evidence>
<name>A0AAV2P7I1_9HYME</name>
<feature type="transmembrane region" description="Helical" evidence="3">
    <location>
        <begin position="313"/>
        <end position="335"/>
    </location>
</feature>
<sequence>MRSFGISSKRSSVVSEIDMSILLFNGFLLLGFVVATVPDVLVLGSPGATKIMDRDSSVKKCRYGRTYSLLEARCSNLEWHEIPTYLKADIQVLDATGNRVRELTNDSLAPYKSLGFIYLGDNFIQNIEEAAFANQPYLEVLDLTQNGCDNLPKSLFQLPYLRTLYLGRNKLTDSVFKVEVTSPLRMLQLTKNKLTKIPYLGVQPSLLTLNVSDNVIVSISTEDLAPFCSLKDLDLSKNIIKFNAGGCECQTFTAWVKLRQIKMKPDDFYNCTDSPAVDEDCANVQFSNRTYELYNECSAIIQQEVETEKARSAWILVASCVSVFLFVVFVALFCVHKRNRRRRRKQKEQQQLTANNANTELLNSNLTAGNS</sequence>
<organism evidence="4 5">
    <name type="scientific">Lasius platythorax</name>
    <dbReference type="NCBI Taxonomy" id="488582"/>
    <lineage>
        <taxon>Eukaryota</taxon>
        <taxon>Metazoa</taxon>
        <taxon>Ecdysozoa</taxon>
        <taxon>Arthropoda</taxon>
        <taxon>Hexapoda</taxon>
        <taxon>Insecta</taxon>
        <taxon>Pterygota</taxon>
        <taxon>Neoptera</taxon>
        <taxon>Endopterygota</taxon>
        <taxon>Hymenoptera</taxon>
        <taxon>Apocrita</taxon>
        <taxon>Aculeata</taxon>
        <taxon>Formicoidea</taxon>
        <taxon>Formicidae</taxon>
        <taxon>Formicinae</taxon>
        <taxon>Lasius</taxon>
        <taxon>Lasius</taxon>
    </lineage>
</organism>
<dbReference type="Gene3D" id="3.80.10.10">
    <property type="entry name" value="Ribonuclease Inhibitor"/>
    <property type="match status" value="1"/>
</dbReference>
<feature type="transmembrane region" description="Helical" evidence="3">
    <location>
        <begin position="21"/>
        <end position="44"/>
    </location>
</feature>
<dbReference type="PANTHER" id="PTHR45712:SF22">
    <property type="entry name" value="INSULIN-LIKE GROWTH FACTOR-BINDING PROTEIN COMPLEX ACID LABILE SUBUNIT"/>
    <property type="match status" value="1"/>
</dbReference>
<reference evidence="4" key="1">
    <citation type="submission" date="2024-04" db="EMBL/GenBank/DDBJ databases">
        <authorList>
            <consortium name="Molecular Ecology Group"/>
        </authorList>
    </citation>
    <scope>NUCLEOTIDE SEQUENCE</scope>
</reference>
<evidence type="ECO:0008006" key="6">
    <source>
        <dbReference type="Google" id="ProtNLM"/>
    </source>
</evidence>
<dbReference type="SUPFAM" id="SSF52058">
    <property type="entry name" value="L domain-like"/>
    <property type="match status" value="1"/>
</dbReference>
<dbReference type="AlphaFoldDB" id="A0AAV2P7I1"/>
<dbReference type="PANTHER" id="PTHR45712">
    <property type="entry name" value="AGAP008170-PA"/>
    <property type="match status" value="1"/>
</dbReference>
<dbReference type="InterPro" id="IPR032675">
    <property type="entry name" value="LRR_dom_sf"/>
</dbReference>
<keyword evidence="3" id="KW-1133">Transmembrane helix</keyword>
<keyword evidence="3" id="KW-0472">Membrane</keyword>
<proteinExistence type="predicted"/>
<dbReference type="GO" id="GO:0005615">
    <property type="term" value="C:extracellular space"/>
    <property type="evidence" value="ECO:0007669"/>
    <property type="project" value="TreeGrafter"/>
</dbReference>
<dbReference type="InterPro" id="IPR050333">
    <property type="entry name" value="SLRP"/>
</dbReference>
<evidence type="ECO:0000256" key="3">
    <source>
        <dbReference type="SAM" id="Phobius"/>
    </source>
</evidence>
<dbReference type="InterPro" id="IPR001611">
    <property type="entry name" value="Leu-rich_rpt"/>
</dbReference>
<keyword evidence="1" id="KW-0433">Leucine-rich repeat</keyword>
<keyword evidence="3" id="KW-0812">Transmembrane</keyword>
<evidence type="ECO:0000256" key="2">
    <source>
        <dbReference type="ARBA" id="ARBA00022737"/>
    </source>
</evidence>
<accession>A0AAV2P7I1</accession>
<evidence type="ECO:0000313" key="4">
    <source>
        <dbReference type="EMBL" id="CAL1687959.1"/>
    </source>
</evidence>
<dbReference type="Pfam" id="PF13855">
    <property type="entry name" value="LRR_8"/>
    <property type="match status" value="1"/>
</dbReference>
<dbReference type="Proteomes" id="UP001497644">
    <property type="component" value="Chromosome 8"/>
</dbReference>
<evidence type="ECO:0000313" key="5">
    <source>
        <dbReference type="Proteomes" id="UP001497644"/>
    </source>
</evidence>
<gene>
    <name evidence="4" type="ORF">LPLAT_LOCUS13117</name>
</gene>
<protein>
    <recommendedName>
        <fullName evidence="6">Tsukushin</fullName>
    </recommendedName>
</protein>
<keyword evidence="5" id="KW-1185">Reference proteome</keyword>
<dbReference type="EMBL" id="OZ034831">
    <property type="protein sequence ID" value="CAL1687959.1"/>
    <property type="molecule type" value="Genomic_DNA"/>
</dbReference>
<keyword evidence="2" id="KW-0677">Repeat</keyword>